<dbReference type="RefSeq" id="WP_010392963.1">
    <property type="nucleotide sequence ID" value="NZ_BSFH01000005.1"/>
</dbReference>
<organism evidence="5 6">
    <name type="scientific">Paracoccus kondratievae</name>
    <dbReference type="NCBI Taxonomy" id="135740"/>
    <lineage>
        <taxon>Bacteria</taxon>
        <taxon>Pseudomonadati</taxon>
        <taxon>Pseudomonadota</taxon>
        <taxon>Alphaproteobacteria</taxon>
        <taxon>Rhodobacterales</taxon>
        <taxon>Paracoccaceae</taxon>
        <taxon>Paracoccus</taxon>
    </lineage>
</organism>
<evidence type="ECO:0000313" key="5">
    <source>
        <dbReference type="EMBL" id="GLK62547.1"/>
    </source>
</evidence>
<dbReference type="InterPro" id="IPR006913">
    <property type="entry name" value="CENP-V/GFA"/>
</dbReference>
<protein>
    <submittedName>
        <fullName evidence="5">Aldehyde-activating protein</fullName>
    </submittedName>
</protein>
<dbReference type="InterPro" id="IPR011057">
    <property type="entry name" value="Mss4-like_sf"/>
</dbReference>
<comment type="caution">
    <text evidence="5">The sequence shown here is derived from an EMBL/GenBank/DDBJ whole genome shotgun (WGS) entry which is preliminary data.</text>
</comment>
<dbReference type="SUPFAM" id="SSF51316">
    <property type="entry name" value="Mss4-like"/>
    <property type="match status" value="1"/>
</dbReference>
<proteinExistence type="inferred from homology"/>
<dbReference type="AlphaFoldDB" id="A0AAD3NUB5"/>
<feature type="domain" description="CENP-V/GFA" evidence="4">
    <location>
        <begin position="6"/>
        <end position="117"/>
    </location>
</feature>
<sequence length="117" mass="12906">MTRQHYTGGCQCGAISYKVDADLERTFTCNCSRCKRMGFVLTFVSREDFHLVKDGPVTEYLFNRQQIHHRFCPTCGVEAYAFGKGPDGSDVVAVNVNCLDGINPRALASQAVDGASY</sequence>
<evidence type="ECO:0000259" key="4">
    <source>
        <dbReference type="PROSITE" id="PS51891"/>
    </source>
</evidence>
<evidence type="ECO:0000313" key="6">
    <source>
        <dbReference type="Proteomes" id="UP001143349"/>
    </source>
</evidence>
<dbReference type="Pfam" id="PF04828">
    <property type="entry name" value="GFA"/>
    <property type="match status" value="1"/>
</dbReference>
<keyword evidence="6" id="KW-1185">Reference proteome</keyword>
<dbReference type="GO" id="GO:0046872">
    <property type="term" value="F:metal ion binding"/>
    <property type="evidence" value="ECO:0007669"/>
    <property type="project" value="UniProtKB-KW"/>
</dbReference>
<gene>
    <name evidence="5" type="ORF">GCM10017635_00150</name>
</gene>
<dbReference type="EMBL" id="BSFH01000005">
    <property type="protein sequence ID" value="GLK62547.1"/>
    <property type="molecule type" value="Genomic_DNA"/>
</dbReference>
<dbReference type="PANTHER" id="PTHR28620">
    <property type="entry name" value="CENTROMERE PROTEIN V"/>
    <property type="match status" value="1"/>
</dbReference>
<name>A0AAD3NUB5_9RHOB</name>
<accession>A0AAD3NUB5</accession>
<dbReference type="InterPro" id="IPR052355">
    <property type="entry name" value="CENP-V-like"/>
</dbReference>
<evidence type="ECO:0000256" key="1">
    <source>
        <dbReference type="ARBA" id="ARBA00005495"/>
    </source>
</evidence>
<evidence type="ECO:0000256" key="2">
    <source>
        <dbReference type="ARBA" id="ARBA00022723"/>
    </source>
</evidence>
<dbReference type="Proteomes" id="UP001143349">
    <property type="component" value="Unassembled WGS sequence"/>
</dbReference>
<evidence type="ECO:0000256" key="3">
    <source>
        <dbReference type="ARBA" id="ARBA00022833"/>
    </source>
</evidence>
<keyword evidence="2" id="KW-0479">Metal-binding</keyword>
<keyword evidence="3" id="KW-0862">Zinc</keyword>
<dbReference type="Gene3D" id="2.170.150.70">
    <property type="match status" value="1"/>
</dbReference>
<reference evidence="5" key="2">
    <citation type="submission" date="2023-01" db="EMBL/GenBank/DDBJ databases">
        <authorList>
            <person name="Sun Q."/>
            <person name="Evtushenko L."/>
        </authorList>
    </citation>
    <scope>NUCLEOTIDE SEQUENCE</scope>
    <source>
        <strain evidence="5">VKM B-2222</strain>
    </source>
</reference>
<dbReference type="GO" id="GO:0016846">
    <property type="term" value="F:carbon-sulfur lyase activity"/>
    <property type="evidence" value="ECO:0007669"/>
    <property type="project" value="InterPro"/>
</dbReference>
<dbReference type="PANTHER" id="PTHR28620:SF1">
    <property type="entry name" value="CENP-V_GFA DOMAIN-CONTAINING PROTEIN"/>
    <property type="match status" value="1"/>
</dbReference>
<dbReference type="PROSITE" id="PS51891">
    <property type="entry name" value="CENP_V_GFA"/>
    <property type="match status" value="1"/>
</dbReference>
<reference evidence="5" key="1">
    <citation type="journal article" date="2014" name="Int. J. Syst. Evol. Microbiol.">
        <title>Complete genome sequence of Corynebacterium casei LMG S-19264T (=DSM 44701T), isolated from a smear-ripened cheese.</title>
        <authorList>
            <consortium name="US DOE Joint Genome Institute (JGI-PGF)"/>
            <person name="Walter F."/>
            <person name="Albersmeier A."/>
            <person name="Kalinowski J."/>
            <person name="Ruckert C."/>
        </authorList>
    </citation>
    <scope>NUCLEOTIDE SEQUENCE</scope>
    <source>
        <strain evidence="5">VKM B-2222</strain>
    </source>
</reference>
<comment type="similarity">
    <text evidence="1">Belongs to the Gfa family.</text>
</comment>